<dbReference type="EMBL" id="AWTV01000010">
    <property type="protein sequence ID" value="KIH87673.1"/>
    <property type="molecule type" value="Genomic_DNA"/>
</dbReference>
<dbReference type="GeneID" id="63678570"/>
<dbReference type="OrthoDB" id="10449947at2759"/>
<evidence type="ECO:0000313" key="2">
    <source>
        <dbReference type="EMBL" id="KIH87673.1"/>
    </source>
</evidence>
<sequence>MIIPSTTGDVLAPSASAASGADAHPGSSTINTAITSTSTTNNGNMNALTMFLFWFFLCSTGVLVVGSVVVLRRLRLREQARRAQEAKTAAATSTSTAAHVKEMDEESSVGGSAFTPAPVLTAQVDWHHPCGVGLNSLFGTLRDSH</sequence>
<reference evidence="2 3" key="1">
    <citation type="journal article" date="2014" name="BMC Genomics">
        <title>Comparative genomics of the major fungal agents of human and animal Sporotrichosis: Sporothrix schenckii and Sporothrix brasiliensis.</title>
        <authorList>
            <person name="Teixeira M.M."/>
            <person name="de Almeida L.G."/>
            <person name="Kubitschek-Barreira P."/>
            <person name="Alves F.L."/>
            <person name="Kioshima E.S."/>
            <person name="Abadio A.K."/>
            <person name="Fernandes L."/>
            <person name="Derengowski L.S."/>
            <person name="Ferreira K.S."/>
            <person name="Souza R.C."/>
            <person name="Ruiz J.C."/>
            <person name="de Andrade N.C."/>
            <person name="Paes H.C."/>
            <person name="Nicola A.M."/>
            <person name="Albuquerque P."/>
            <person name="Gerber A.L."/>
            <person name="Martins V.P."/>
            <person name="Peconick L.D."/>
            <person name="Neto A.V."/>
            <person name="Chaucanez C.B."/>
            <person name="Silva P.A."/>
            <person name="Cunha O.L."/>
            <person name="de Oliveira F.F."/>
            <person name="dos Santos T.C."/>
            <person name="Barros A.L."/>
            <person name="Soares M.A."/>
            <person name="de Oliveira L.M."/>
            <person name="Marini M.M."/>
            <person name="Villalobos-Duno H."/>
            <person name="Cunha M.M."/>
            <person name="de Hoog S."/>
            <person name="da Silveira J.F."/>
            <person name="Henrissat B."/>
            <person name="Nino-Vega G.A."/>
            <person name="Cisalpino P.S."/>
            <person name="Mora-Montes H.M."/>
            <person name="Almeida S.R."/>
            <person name="Stajich J.E."/>
            <person name="Lopes-Bezerra L.M."/>
            <person name="Vasconcelos A.T."/>
            <person name="Felipe M.S."/>
        </authorList>
    </citation>
    <scope>NUCLEOTIDE SEQUENCE [LARGE SCALE GENOMIC DNA]</scope>
    <source>
        <strain evidence="2 3">5110</strain>
    </source>
</reference>
<evidence type="ECO:0000256" key="1">
    <source>
        <dbReference type="SAM" id="Phobius"/>
    </source>
</evidence>
<dbReference type="VEuPathDB" id="FungiDB:SPBR_05372"/>
<proteinExistence type="predicted"/>
<keyword evidence="1" id="KW-0812">Transmembrane</keyword>
<feature type="transmembrane region" description="Helical" evidence="1">
    <location>
        <begin position="51"/>
        <end position="71"/>
    </location>
</feature>
<keyword evidence="3" id="KW-1185">Reference proteome</keyword>
<dbReference type="HOGENOM" id="CLU_1918445_0_0_1"/>
<keyword evidence="1" id="KW-1133">Transmembrane helix</keyword>
<evidence type="ECO:0000313" key="3">
    <source>
        <dbReference type="Proteomes" id="UP000031575"/>
    </source>
</evidence>
<dbReference type="AlphaFoldDB" id="A0A0C2F9E7"/>
<protein>
    <recommendedName>
        <fullName evidence="4">Transmembrane protein</fullName>
    </recommendedName>
</protein>
<organism evidence="2 3">
    <name type="scientific">Sporothrix brasiliensis 5110</name>
    <dbReference type="NCBI Taxonomy" id="1398154"/>
    <lineage>
        <taxon>Eukaryota</taxon>
        <taxon>Fungi</taxon>
        <taxon>Dikarya</taxon>
        <taxon>Ascomycota</taxon>
        <taxon>Pezizomycotina</taxon>
        <taxon>Sordariomycetes</taxon>
        <taxon>Sordariomycetidae</taxon>
        <taxon>Ophiostomatales</taxon>
        <taxon>Ophiostomataceae</taxon>
        <taxon>Sporothrix</taxon>
    </lineage>
</organism>
<dbReference type="Proteomes" id="UP000031575">
    <property type="component" value="Unassembled WGS sequence"/>
</dbReference>
<dbReference type="RefSeq" id="XP_040615683.1">
    <property type="nucleotide sequence ID" value="XM_040763649.1"/>
</dbReference>
<name>A0A0C2F9E7_9PEZI</name>
<keyword evidence="1" id="KW-0472">Membrane</keyword>
<comment type="caution">
    <text evidence="2">The sequence shown here is derived from an EMBL/GenBank/DDBJ whole genome shotgun (WGS) entry which is preliminary data.</text>
</comment>
<evidence type="ECO:0008006" key="4">
    <source>
        <dbReference type="Google" id="ProtNLM"/>
    </source>
</evidence>
<gene>
    <name evidence="2" type="ORF">SPBR_05372</name>
</gene>
<accession>A0A0C2F9E7</accession>